<dbReference type="EMBL" id="LT599584">
    <property type="protein sequence ID" value="SBW84047.1"/>
    <property type="molecule type" value="Genomic_DNA"/>
</dbReference>
<dbReference type="EMBL" id="LT599584">
    <property type="protein sequence ID" value="SBW84935.1"/>
    <property type="molecule type" value="Genomic_DNA"/>
</dbReference>
<sequence>MLNFILSISWQVLVFWVATQIGFSMQVIDSATVIVKQPELCHYLQIPVQDGHCRVVGRVEGNLGGTWTVTPKPELPVTFELPAGEWPLMYKSDDWHMVGGTPAVAGLAAVTIFLAGIGVWGSFWVKRWQVRRSNIGGLQEGV</sequence>
<reference evidence="4" key="2">
    <citation type="submission" date="2016-07" db="EMBL/GenBank/DDBJ databases">
        <authorList>
            <person name="Florea S."/>
            <person name="Webb J.S."/>
            <person name="Jaromczyk J."/>
            <person name="Schardl C.L."/>
        </authorList>
    </citation>
    <scope>NUCLEOTIDE SEQUENCE [LARGE SCALE GENOMIC DNA]</scope>
    <source>
        <strain evidence="4">1YdBTEX2</strain>
    </source>
</reference>
<evidence type="ECO:0000313" key="3">
    <source>
        <dbReference type="EMBL" id="SBW84935.1"/>
    </source>
</evidence>
<keyword evidence="1" id="KW-1133">Transmembrane helix</keyword>
<keyword evidence="1" id="KW-0812">Transmembrane</keyword>
<feature type="transmembrane region" description="Helical" evidence="1">
    <location>
        <begin position="103"/>
        <end position="125"/>
    </location>
</feature>
<dbReference type="AlphaFoldDB" id="A0A1D3K6V1"/>
<gene>
    <name evidence="2" type="ORF">PVE_R2G0017</name>
    <name evidence="3" type="ORF">PVE_R2G0910</name>
</gene>
<organism evidence="2 4">
    <name type="scientific">Pseudomonas veronii 1YdBTEX2</name>
    <dbReference type="NCBI Taxonomy" id="1295141"/>
    <lineage>
        <taxon>Bacteria</taxon>
        <taxon>Pseudomonadati</taxon>
        <taxon>Pseudomonadota</taxon>
        <taxon>Gammaproteobacteria</taxon>
        <taxon>Pseudomonadales</taxon>
        <taxon>Pseudomonadaceae</taxon>
        <taxon>Pseudomonas</taxon>
    </lineage>
</organism>
<reference evidence="2" key="1">
    <citation type="submission" date="2016-07" db="EMBL/GenBank/DDBJ databases">
        <authorList>
            <person name="Bertelli C."/>
        </authorList>
    </citation>
    <scope>NUCLEOTIDE SEQUENCE</scope>
    <source>
        <strain evidence="2">1YdBTEX2</strain>
    </source>
</reference>
<evidence type="ECO:0000256" key="1">
    <source>
        <dbReference type="SAM" id="Phobius"/>
    </source>
</evidence>
<proteinExistence type="predicted"/>
<evidence type="ECO:0000313" key="4">
    <source>
        <dbReference type="Proteomes" id="UP000245431"/>
    </source>
</evidence>
<evidence type="ECO:0000313" key="2">
    <source>
        <dbReference type="EMBL" id="SBW84047.1"/>
    </source>
</evidence>
<protein>
    <submittedName>
        <fullName evidence="2">Conserved hypothetical membrane protein</fullName>
    </submittedName>
</protein>
<dbReference type="Proteomes" id="UP000245431">
    <property type="component" value="Chromosome PVE_r2"/>
</dbReference>
<keyword evidence="1" id="KW-0472">Membrane</keyword>
<accession>A0A1D3K6V1</accession>
<name>A0A1D3K6V1_PSEVE</name>